<keyword evidence="2" id="KW-1185">Reference proteome</keyword>
<accession>A0A8R1UKG2</accession>
<dbReference type="AlphaFoldDB" id="A0A8R1UKG2"/>
<proteinExistence type="predicted"/>
<gene>
    <name evidence="1" type="primary">WBGene00204465</name>
</gene>
<evidence type="ECO:0000313" key="1">
    <source>
        <dbReference type="EnsemblMetazoa" id="PPA31600.1"/>
    </source>
</evidence>
<organism evidence="1 2">
    <name type="scientific">Pristionchus pacificus</name>
    <name type="common">Parasitic nematode worm</name>
    <dbReference type="NCBI Taxonomy" id="54126"/>
    <lineage>
        <taxon>Eukaryota</taxon>
        <taxon>Metazoa</taxon>
        <taxon>Ecdysozoa</taxon>
        <taxon>Nematoda</taxon>
        <taxon>Chromadorea</taxon>
        <taxon>Rhabditida</taxon>
        <taxon>Rhabditina</taxon>
        <taxon>Diplogasteromorpha</taxon>
        <taxon>Diplogasteroidea</taxon>
        <taxon>Neodiplogasteridae</taxon>
        <taxon>Pristionchus</taxon>
    </lineage>
</organism>
<evidence type="ECO:0000313" key="2">
    <source>
        <dbReference type="Proteomes" id="UP000005239"/>
    </source>
</evidence>
<sequence length="76" mass="8735">MTPQYRLFLIKIISEVQLNEIDGRISIAHTCVPEAYKGKTRCITEYKTSPAEYCREIQYIKEILSKYPNNAHKAGG</sequence>
<dbReference type="Proteomes" id="UP000005239">
    <property type="component" value="Unassembled WGS sequence"/>
</dbReference>
<protein>
    <submittedName>
        <fullName evidence="1">Uncharacterized protein</fullName>
    </submittedName>
</protein>
<reference evidence="1" key="2">
    <citation type="submission" date="2022-06" db="UniProtKB">
        <authorList>
            <consortium name="EnsemblMetazoa"/>
        </authorList>
    </citation>
    <scope>IDENTIFICATION</scope>
    <source>
        <strain evidence="1">PS312</strain>
    </source>
</reference>
<dbReference type="EnsemblMetazoa" id="PPA31600.1">
    <property type="protein sequence ID" value="PPA31600.1"/>
    <property type="gene ID" value="WBGene00204465"/>
</dbReference>
<name>A0A8R1UKG2_PRIPA</name>
<reference evidence="2" key="1">
    <citation type="journal article" date="2008" name="Nat. Genet.">
        <title>The Pristionchus pacificus genome provides a unique perspective on nematode lifestyle and parasitism.</title>
        <authorList>
            <person name="Dieterich C."/>
            <person name="Clifton S.W."/>
            <person name="Schuster L.N."/>
            <person name="Chinwalla A."/>
            <person name="Delehaunty K."/>
            <person name="Dinkelacker I."/>
            <person name="Fulton L."/>
            <person name="Fulton R."/>
            <person name="Godfrey J."/>
            <person name="Minx P."/>
            <person name="Mitreva M."/>
            <person name="Roeseler W."/>
            <person name="Tian H."/>
            <person name="Witte H."/>
            <person name="Yang S.P."/>
            <person name="Wilson R.K."/>
            <person name="Sommer R.J."/>
        </authorList>
    </citation>
    <scope>NUCLEOTIDE SEQUENCE [LARGE SCALE GENOMIC DNA]</scope>
    <source>
        <strain evidence="2">PS312</strain>
    </source>
</reference>